<proteinExistence type="predicted"/>
<name>A0ABS8PWG1_9BACT</name>
<dbReference type="SUPFAM" id="SSF82171">
    <property type="entry name" value="DPP6 N-terminal domain-like"/>
    <property type="match status" value="1"/>
</dbReference>
<protein>
    <submittedName>
        <fullName evidence="2">DUF6528 family protein</fullName>
    </submittedName>
</protein>
<evidence type="ECO:0000313" key="2">
    <source>
        <dbReference type="EMBL" id="MCD2425149.1"/>
    </source>
</evidence>
<keyword evidence="1" id="KW-0732">Signal</keyword>
<dbReference type="EMBL" id="JAJNEC010000006">
    <property type="protein sequence ID" value="MCD2425149.1"/>
    <property type="molecule type" value="Genomic_DNA"/>
</dbReference>
<feature type="chain" id="PRO_5046779877" evidence="1">
    <location>
        <begin position="28"/>
        <end position="299"/>
    </location>
</feature>
<reference evidence="2 3" key="1">
    <citation type="submission" date="2021-11" db="EMBL/GenBank/DDBJ databases">
        <title>Genomic of Niabella pedocola.</title>
        <authorList>
            <person name="Wu T."/>
        </authorList>
    </citation>
    <scope>NUCLEOTIDE SEQUENCE [LARGE SCALE GENOMIC DNA]</scope>
    <source>
        <strain evidence="2 3">JCM 31011</strain>
    </source>
</reference>
<dbReference type="Proteomes" id="UP001199816">
    <property type="component" value="Unassembled WGS sequence"/>
</dbReference>
<dbReference type="RefSeq" id="WP_231007577.1">
    <property type="nucleotide sequence ID" value="NZ_JAJNEC010000006.1"/>
</dbReference>
<dbReference type="PROSITE" id="PS51257">
    <property type="entry name" value="PROKAR_LIPOPROTEIN"/>
    <property type="match status" value="1"/>
</dbReference>
<dbReference type="Pfam" id="PF20138">
    <property type="entry name" value="DUF6528"/>
    <property type="match status" value="1"/>
</dbReference>
<keyword evidence="3" id="KW-1185">Reference proteome</keyword>
<accession>A0ABS8PWG1</accession>
<comment type="caution">
    <text evidence="2">The sequence shown here is derived from an EMBL/GenBank/DDBJ whole genome shotgun (WGS) entry which is preliminary data.</text>
</comment>
<gene>
    <name evidence="2" type="ORF">LQ567_20355</name>
</gene>
<evidence type="ECO:0000313" key="3">
    <source>
        <dbReference type="Proteomes" id="UP001199816"/>
    </source>
</evidence>
<sequence>MKTIPSAYILFIFSLLIISCASKTTTAAGDADLVVCGDDQVLLLNSRQSGTTPAITWRWQVSEAKTLPAAYQKWMVPLDECKPVRNRSALLLTSSGGGVLLLDIKTRKPLFYAHVPMAHSAALLPGNRVVVALSTHPQGNSIELYSLDQPERRLFRDSLYSGHGVVWNEKYKRLFALGFDELRAYSLKDWESSHPKLQLEEHWKIPSEGGHDLSVIDDERMIVTTHHHVYTFHIPSAGFGDFELLKGRKNIKSANYNPQKKRLLFTQAEESWWTYHIYQRNPDKTITIPDVKLYKTRFF</sequence>
<organism evidence="2 3">
    <name type="scientific">Niabella pedocola</name>
    <dbReference type="NCBI Taxonomy" id="1752077"/>
    <lineage>
        <taxon>Bacteria</taxon>
        <taxon>Pseudomonadati</taxon>
        <taxon>Bacteroidota</taxon>
        <taxon>Chitinophagia</taxon>
        <taxon>Chitinophagales</taxon>
        <taxon>Chitinophagaceae</taxon>
        <taxon>Niabella</taxon>
    </lineage>
</organism>
<evidence type="ECO:0000256" key="1">
    <source>
        <dbReference type="SAM" id="SignalP"/>
    </source>
</evidence>
<feature type="signal peptide" evidence="1">
    <location>
        <begin position="1"/>
        <end position="27"/>
    </location>
</feature>
<dbReference type="InterPro" id="IPR045383">
    <property type="entry name" value="DUF6528"/>
</dbReference>